<gene>
    <name evidence="1" type="ORF">M2412_003260</name>
</gene>
<organism evidence="1 2">
    <name type="scientific">Stenotrophomonas rhizophila</name>
    <dbReference type="NCBI Taxonomy" id="216778"/>
    <lineage>
        <taxon>Bacteria</taxon>
        <taxon>Pseudomonadati</taxon>
        <taxon>Pseudomonadota</taxon>
        <taxon>Gammaproteobacteria</taxon>
        <taxon>Lysobacterales</taxon>
        <taxon>Lysobacteraceae</taxon>
        <taxon>Stenotrophomonas</taxon>
    </lineage>
</organism>
<dbReference type="EMBL" id="JANUEK010000008">
    <property type="protein sequence ID" value="MCS4281244.1"/>
    <property type="molecule type" value="Genomic_DNA"/>
</dbReference>
<sequence>MDMTPSPPVTRFSRGRLIGALLIALLIAGTLANAARKSDFDVALLRDAFVADAGINASLPQEVVDARALLQRHPLDEGSVLSLGQGLRDDTLLQQRMWEALFPQRFSDADTRMRILRAADPVAATCTLIERSGDVILADCA</sequence>
<dbReference type="RefSeq" id="WP_259261775.1">
    <property type="nucleotide sequence ID" value="NZ_JANUEK010000008.1"/>
</dbReference>
<evidence type="ECO:0000313" key="2">
    <source>
        <dbReference type="Proteomes" id="UP001320691"/>
    </source>
</evidence>
<accession>A0AAW5PM71</accession>
<reference evidence="1" key="1">
    <citation type="submission" date="2022-08" db="EMBL/GenBank/DDBJ databases">
        <title>Genomic analyses of the natural microbiome of Caenorhabditis elegans.</title>
        <authorList>
            <person name="Samuel B."/>
        </authorList>
    </citation>
    <scope>NUCLEOTIDE SEQUENCE</scope>
    <source>
        <strain evidence="1">BIGb0277</strain>
    </source>
</reference>
<name>A0AAW5PM71_9GAMM</name>
<evidence type="ECO:0000313" key="1">
    <source>
        <dbReference type="EMBL" id="MCS4281244.1"/>
    </source>
</evidence>
<protein>
    <submittedName>
        <fullName evidence="1">Uncharacterized protein</fullName>
    </submittedName>
</protein>
<dbReference type="Proteomes" id="UP001320691">
    <property type="component" value="Unassembled WGS sequence"/>
</dbReference>
<proteinExistence type="predicted"/>
<dbReference type="AlphaFoldDB" id="A0AAW5PM71"/>
<comment type="caution">
    <text evidence="1">The sequence shown here is derived from an EMBL/GenBank/DDBJ whole genome shotgun (WGS) entry which is preliminary data.</text>
</comment>